<dbReference type="EMBL" id="SACP01000024">
    <property type="protein sequence ID" value="RVU15079.1"/>
    <property type="molecule type" value="Genomic_DNA"/>
</dbReference>
<dbReference type="CDD" id="cd07067">
    <property type="entry name" value="HP_PGM_like"/>
    <property type="match status" value="1"/>
</dbReference>
<gene>
    <name evidence="1" type="ORF">EOE48_20995</name>
</gene>
<accession>A0A3S2V5T5</accession>
<dbReference type="InterPro" id="IPR029033">
    <property type="entry name" value="His_PPase_superfam"/>
</dbReference>
<dbReference type="Pfam" id="PF00300">
    <property type="entry name" value="His_Phos_1"/>
    <property type="match status" value="1"/>
</dbReference>
<keyword evidence="2" id="KW-1185">Reference proteome</keyword>
<protein>
    <submittedName>
        <fullName evidence="1">Histidine phosphatase family protein</fullName>
    </submittedName>
</protein>
<reference evidence="1 2" key="1">
    <citation type="submission" date="2019-01" db="EMBL/GenBank/DDBJ databases">
        <authorList>
            <person name="Chen W.-M."/>
        </authorList>
    </citation>
    <scope>NUCLEOTIDE SEQUENCE [LARGE SCALE GENOMIC DNA]</scope>
    <source>
        <strain evidence="1 2">TER-1</strain>
    </source>
</reference>
<dbReference type="PANTHER" id="PTHR48100">
    <property type="entry name" value="BROAD-SPECIFICITY PHOSPHATASE YOR283W-RELATED"/>
    <property type="match status" value="1"/>
</dbReference>
<dbReference type="GO" id="GO:0016791">
    <property type="term" value="F:phosphatase activity"/>
    <property type="evidence" value="ECO:0007669"/>
    <property type="project" value="TreeGrafter"/>
</dbReference>
<organism evidence="1 2">
    <name type="scientific">Methylobacterium oryzihabitans</name>
    <dbReference type="NCBI Taxonomy" id="2499852"/>
    <lineage>
        <taxon>Bacteria</taxon>
        <taxon>Pseudomonadati</taxon>
        <taxon>Pseudomonadota</taxon>
        <taxon>Alphaproteobacteria</taxon>
        <taxon>Hyphomicrobiales</taxon>
        <taxon>Methylobacteriaceae</taxon>
        <taxon>Methylobacterium</taxon>
    </lineage>
</organism>
<dbReference type="InterPro" id="IPR050275">
    <property type="entry name" value="PGM_Phosphatase"/>
</dbReference>
<evidence type="ECO:0000313" key="2">
    <source>
        <dbReference type="Proteomes" id="UP000286997"/>
    </source>
</evidence>
<dbReference type="Gene3D" id="3.40.50.1240">
    <property type="entry name" value="Phosphoglycerate mutase-like"/>
    <property type="match status" value="1"/>
</dbReference>
<dbReference type="RefSeq" id="WP_127732806.1">
    <property type="nucleotide sequence ID" value="NZ_SACP01000024.1"/>
</dbReference>
<dbReference type="SMART" id="SM00855">
    <property type="entry name" value="PGAM"/>
    <property type="match status" value="1"/>
</dbReference>
<evidence type="ECO:0000313" key="1">
    <source>
        <dbReference type="EMBL" id="RVU15079.1"/>
    </source>
</evidence>
<dbReference type="Proteomes" id="UP000286997">
    <property type="component" value="Unassembled WGS sequence"/>
</dbReference>
<dbReference type="OrthoDB" id="8347407at2"/>
<dbReference type="AlphaFoldDB" id="A0A3S2V5T5"/>
<dbReference type="InterPro" id="IPR013078">
    <property type="entry name" value="His_Pase_superF_clade-1"/>
</dbReference>
<dbReference type="PANTHER" id="PTHR48100:SF1">
    <property type="entry name" value="HISTIDINE PHOSPHATASE FAMILY PROTEIN-RELATED"/>
    <property type="match status" value="1"/>
</dbReference>
<dbReference type="GO" id="GO:0005737">
    <property type="term" value="C:cytoplasm"/>
    <property type="evidence" value="ECO:0007669"/>
    <property type="project" value="TreeGrafter"/>
</dbReference>
<name>A0A3S2V5T5_9HYPH</name>
<sequence length="229" mass="24420">MSSPTSPPFVRTRWWWVRHAPVRSDGGKIYGGADIACDCGDTHVFDALAPVLPRGAVWVSSHLGRTRQTAEALWQAGDFSVDGRTPSLTALPALAEQNLGEWQGRDRARFFVDRPPLAASYWFAPADEQPPGGESFSQLSDRVRGAIDELTVEHRGRDIVAVAHGGTIRAAIAIALGLPPQGGLAFAVENCSLTRLDHYDGAGGTGWRVGMVNGQPWLGASPEGGGPMV</sequence>
<dbReference type="SUPFAM" id="SSF53254">
    <property type="entry name" value="Phosphoglycerate mutase-like"/>
    <property type="match status" value="1"/>
</dbReference>
<comment type="caution">
    <text evidence="1">The sequence shown here is derived from an EMBL/GenBank/DDBJ whole genome shotgun (WGS) entry which is preliminary data.</text>
</comment>
<proteinExistence type="predicted"/>